<dbReference type="AlphaFoldDB" id="A0A6C1BXW2"/>
<dbReference type="Proteomes" id="UP000298111">
    <property type="component" value="Unassembled WGS sequence"/>
</dbReference>
<organism evidence="1 2">
    <name type="scientific">Streptomyces albus</name>
    <dbReference type="NCBI Taxonomy" id="1888"/>
    <lineage>
        <taxon>Bacteria</taxon>
        <taxon>Bacillati</taxon>
        <taxon>Actinomycetota</taxon>
        <taxon>Actinomycetes</taxon>
        <taxon>Kitasatosporales</taxon>
        <taxon>Streptomycetaceae</taxon>
        <taxon>Streptomyces</taxon>
    </lineage>
</organism>
<evidence type="ECO:0000313" key="1">
    <source>
        <dbReference type="EMBL" id="TGG74790.1"/>
    </source>
</evidence>
<dbReference type="EMBL" id="RCIY01000120">
    <property type="protein sequence ID" value="TGG74790.1"/>
    <property type="molecule type" value="Genomic_DNA"/>
</dbReference>
<proteinExistence type="predicted"/>
<gene>
    <name evidence="1" type="ORF">D8771_34955</name>
</gene>
<comment type="caution">
    <text evidence="1">The sequence shown here is derived from an EMBL/GenBank/DDBJ whole genome shotgun (WGS) entry which is preliminary data.</text>
</comment>
<accession>A0A6C1BXW2</accession>
<dbReference type="GeneID" id="75185560"/>
<reference evidence="1 2" key="1">
    <citation type="submission" date="2018-10" db="EMBL/GenBank/DDBJ databases">
        <title>Isolation of pseudouridimycin from Streptomyces albus DSM 40763.</title>
        <authorList>
            <person name="Rosenqvist P."/>
            <person name="Metsae-Ketelae M."/>
            <person name="Virta P."/>
        </authorList>
    </citation>
    <scope>NUCLEOTIDE SEQUENCE [LARGE SCALE GENOMIC DNA]</scope>
    <source>
        <strain evidence="1 2">DSM 40763</strain>
    </source>
</reference>
<name>A0A6C1BXW2_9ACTN</name>
<dbReference type="RefSeq" id="WP_031175129.1">
    <property type="nucleotide sequence ID" value="NZ_BBQG01000010.1"/>
</dbReference>
<dbReference type="Pfam" id="PF18631">
    <property type="entry name" value="Cucumopine_C"/>
    <property type="match status" value="1"/>
</dbReference>
<evidence type="ECO:0000313" key="2">
    <source>
        <dbReference type="Proteomes" id="UP000298111"/>
    </source>
</evidence>
<dbReference type="Gene3D" id="2.40.100.20">
    <property type="match status" value="1"/>
</dbReference>
<sequence length="319" mass="34901">MRQIEIAWQSIGAKVRITLDEGRNAELVEPLWAALPYQTLQGHALVAGDCIYHVPPAHDLLHAVPDHRVDRKIQPNGTVFCSSVQHLTIKYGDLTEPMPTSPIGSVVPEDVDALPKIGQMVWDSVHGNGAPIIAQVRRVDGEAGHGVRRMPAESASARDLIERIAAETERVLIEPTDELVAAHEGRFDQGAGTKNSVLTTLVCINGETRPLGYVSHTGLVRAARLTDVPLSALVEMAKILLVKPTEFLGYCGLNTLWDLTQDMVALLAETTSREDFIALMSHMATYTNALGAWNLQLFPWELGGDTWTFRPTITRSAHA</sequence>
<dbReference type="InterPro" id="IPR040602">
    <property type="entry name" value="Cucumopine_C"/>
</dbReference>
<protein>
    <submittedName>
        <fullName evidence="1">Uncharacterized protein</fullName>
    </submittedName>
</protein>